<evidence type="ECO:0000256" key="2">
    <source>
        <dbReference type="ARBA" id="ARBA00012438"/>
    </source>
</evidence>
<organism evidence="13 14">
    <name type="scientific">Paenibacillus helianthi</name>
    <dbReference type="NCBI Taxonomy" id="1349432"/>
    <lineage>
        <taxon>Bacteria</taxon>
        <taxon>Bacillati</taxon>
        <taxon>Bacillota</taxon>
        <taxon>Bacilli</taxon>
        <taxon>Bacillales</taxon>
        <taxon>Paenibacillaceae</taxon>
        <taxon>Paenibacillus</taxon>
    </lineage>
</organism>
<dbReference type="Pfam" id="PF00512">
    <property type="entry name" value="HisKA"/>
    <property type="match status" value="1"/>
</dbReference>
<feature type="transmembrane region" description="Helical" evidence="10">
    <location>
        <begin position="386"/>
        <end position="407"/>
    </location>
</feature>
<feature type="transmembrane region" description="Helical" evidence="10">
    <location>
        <begin position="303"/>
        <end position="321"/>
    </location>
</feature>
<name>A0ABX3EJA6_9BACL</name>
<evidence type="ECO:0000256" key="4">
    <source>
        <dbReference type="ARBA" id="ARBA00022679"/>
    </source>
</evidence>
<dbReference type="SUPFAM" id="SSF52172">
    <property type="entry name" value="CheY-like"/>
    <property type="match status" value="1"/>
</dbReference>
<feature type="transmembrane region" description="Helical" evidence="10">
    <location>
        <begin position="206"/>
        <end position="231"/>
    </location>
</feature>
<dbReference type="SMART" id="SM00448">
    <property type="entry name" value="REC"/>
    <property type="match status" value="1"/>
</dbReference>
<dbReference type="InterPro" id="IPR008979">
    <property type="entry name" value="Galactose-bd-like_sf"/>
</dbReference>
<dbReference type="InterPro" id="IPR011623">
    <property type="entry name" value="7TMR_DISM_rcpt_extracell_dom1"/>
</dbReference>
<evidence type="ECO:0000313" key="13">
    <source>
        <dbReference type="EMBL" id="OKP84075.1"/>
    </source>
</evidence>
<evidence type="ECO:0000259" key="11">
    <source>
        <dbReference type="PROSITE" id="PS50109"/>
    </source>
</evidence>
<dbReference type="InterPro" id="IPR036890">
    <property type="entry name" value="HATPase_C_sf"/>
</dbReference>
<dbReference type="EC" id="2.7.13.3" evidence="2"/>
<keyword evidence="7" id="KW-0067">ATP-binding</keyword>
<keyword evidence="10" id="KW-0812">Transmembrane</keyword>
<keyword evidence="4" id="KW-0808">Transferase</keyword>
<feature type="domain" description="Response regulatory" evidence="12">
    <location>
        <begin position="697"/>
        <end position="812"/>
    </location>
</feature>
<feature type="modified residue" description="4-aspartylphosphate" evidence="9">
    <location>
        <position position="745"/>
    </location>
</feature>
<dbReference type="InterPro" id="IPR001789">
    <property type="entry name" value="Sig_transdc_resp-reg_receiver"/>
</dbReference>
<evidence type="ECO:0000259" key="12">
    <source>
        <dbReference type="PROSITE" id="PS50110"/>
    </source>
</evidence>
<evidence type="ECO:0000256" key="5">
    <source>
        <dbReference type="ARBA" id="ARBA00022741"/>
    </source>
</evidence>
<keyword evidence="14" id="KW-1185">Reference proteome</keyword>
<dbReference type="PROSITE" id="PS50109">
    <property type="entry name" value="HIS_KIN"/>
    <property type="match status" value="2"/>
</dbReference>
<dbReference type="PRINTS" id="PR00344">
    <property type="entry name" value="BCTRLSENSOR"/>
</dbReference>
<protein>
    <recommendedName>
        <fullName evidence="2">histidine kinase</fullName>
        <ecNumber evidence="2">2.7.13.3</ecNumber>
    </recommendedName>
</protein>
<dbReference type="InterPro" id="IPR004358">
    <property type="entry name" value="Sig_transdc_His_kin-like_C"/>
</dbReference>
<gene>
    <name evidence="13" type="ORF">A3844_20540</name>
</gene>
<reference evidence="13 14" key="1">
    <citation type="submission" date="2016-03" db="EMBL/GenBank/DDBJ databases">
        <authorList>
            <person name="Sant'Anna F.H."/>
            <person name="Ambrosini A."/>
            <person name="Souza R."/>
            <person name="Bach E."/>
            <person name="Fernandes G."/>
            <person name="Balsanelli E."/>
            <person name="Baura V.A."/>
            <person name="Souza E.M."/>
            <person name="Passaglia L."/>
        </authorList>
    </citation>
    <scope>NUCLEOTIDE SEQUENCE [LARGE SCALE GENOMIC DNA]</scope>
    <source>
        <strain evidence="13 14">P26E</strain>
    </source>
</reference>
<dbReference type="EMBL" id="LVWI01000055">
    <property type="protein sequence ID" value="OKP84075.1"/>
    <property type="molecule type" value="Genomic_DNA"/>
</dbReference>
<dbReference type="SMART" id="SM00387">
    <property type="entry name" value="HATPase_c"/>
    <property type="match status" value="2"/>
</dbReference>
<feature type="transmembrane region" description="Helical" evidence="10">
    <location>
        <begin position="327"/>
        <end position="350"/>
    </location>
</feature>
<dbReference type="InterPro" id="IPR003661">
    <property type="entry name" value="HisK_dim/P_dom"/>
</dbReference>
<keyword evidence="5" id="KW-0547">Nucleotide-binding</keyword>
<dbReference type="Pfam" id="PF00072">
    <property type="entry name" value="Response_reg"/>
    <property type="match status" value="1"/>
</dbReference>
<comment type="catalytic activity">
    <reaction evidence="1">
        <text>ATP + protein L-histidine = ADP + protein N-phospho-L-histidine.</text>
        <dbReference type="EC" id="2.7.13.3"/>
    </reaction>
</comment>
<evidence type="ECO:0000256" key="8">
    <source>
        <dbReference type="ARBA" id="ARBA00023012"/>
    </source>
</evidence>
<dbReference type="Pfam" id="PF07695">
    <property type="entry name" value="7TMR-DISM_7TM"/>
    <property type="match status" value="1"/>
</dbReference>
<keyword evidence="10" id="KW-0472">Membrane</keyword>
<feature type="transmembrane region" description="Helical" evidence="10">
    <location>
        <begin position="238"/>
        <end position="255"/>
    </location>
</feature>
<comment type="caution">
    <text evidence="13">The sequence shown here is derived from an EMBL/GenBank/DDBJ whole genome shotgun (WGS) entry which is preliminary data.</text>
</comment>
<feature type="domain" description="Histidine kinase" evidence="11">
    <location>
        <begin position="923"/>
        <end position="1022"/>
    </location>
</feature>
<dbReference type="InterPro" id="IPR036097">
    <property type="entry name" value="HisK_dim/P_sf"/>
</dbReference>
<keyword evidence="10" id="KW-1133">Transmembrane helix</keyword>
<dbReference type="Pfam" id="PF02518">
    <property type="entry name" value="HATPase_c"/>
    <property type="match status" value="2"/>
</dbReference>
<proteinExistence type="predicted"/>
<dbReference type="Gene3D" id="3.30.565.10">
    <property type="entry name" value="Histidine kinase-like ATPase, C-terminal domain"/>
    <property type="match status" value="2"/>
</dbReference>
<dbReference type="SUPFAM" id="SSF47384">
    <property type="entry name" value="Homodimeric domain of signal transducing histidine kinase"/>
    <property type="match status" value="1"/>
</dbReference>
<evidence type="ECO:0000256" key="7">
    <source>
        <dbReference type="ARBA" id="ARBA00022840"/>
    </source>
</evidence>
<dbReference type="SMART" id="SM00388">
    <property type="entry name" value="HisKA"/>
    <property type="match status" value="1"/>
</dbReference>
<dbReference type="InterPro" id="IPR005467">
    <property type="entry name" value="His_kinase_dom"/>
</dbReference>
<feature type="transmembrane region" description="Helical" evidence="10">
    <location>
        <begin position="362"/>
        <end position="380"/>
    </location>
</feature>
<dbReference type="Proteomes" id="UP000186058">
    <property type="component" value="Unassembled WGS sequence"/>
</dbReference>
<feature type="domain" description="Histidine kinase" evidence="11">
    <location>
        <begin position="437"/>
        <end position="655"/>
    </location>
</feature>
<dbReference type="CDD" id="cd00082">
    <property type="entry name" value="HisKA"/>
    <property type="match status" value="1"/>
</dbReference>
<feature type="transmembrane region" description="Helical" evidence="10">
    <location>
        <begin position="275"/>
        <end position="291"/>
    </location>
</feature>
<keyword evidence="3 9" id="KW-0597">Phosphoprotein</keyword>
<dbReference type="Gene3D" id="1.10.287.130">
    <property type="match status" value="1"/>
</dbReference>
<evidence type="ECO:0000256" key="10">
    <source>
        <dbReference type="SAM" id="Phobius"/>
    </source>
</evidence>
<dbReference type="Gene3D" id="2.60.120.260">
    <property type="entry name" value="Galactose-binding domain-like"/>
    <property type="match status" value="1"/>
</dbReference>
<evidence type="ECO:0000256" key="9">
    <source>
        <dbReference type="PROSITE-ProRule" id="PRU00169"/>
    </source>
</evidence>
<evidence type="ECO:0000256" key="3">
    <source>
        <dbReference type="ARBA" id="ARBA00022553"/>
    </source>
</evidence>
<dbReference type="SUPFAM" id="SSF49785">
    <property type="entry name" value="Galactose-binding domain-like"/>
    <property type="match status" value="1"/>
</dbReference>
<evidence type="ECO:0000313" key="14">
    <source>
        <dbReference type="Proteomes" id="UP000186058"/>
    </source>
</evidence>
<evidence type="ECO:0000256" key="1">
    <source>
        <dbReference type="ARBA" id="ARBA00000085"/>
    </source>
</evidence>
<dbReference type="InterPro" id="IPR003594">
    <property type="entry name" value="HATPase_dom"/>
</dbReference>
<keyword evidence="8" id="KW-0902">Two-component regulatory system</keyword>
<dbReference type="SUPFAM" id="SSF55874">
    <property type="entry name" value="ATPase domain of HSP90 chaperone/DNA topoisomerase II/histidine kinase"/>
    <property type="match status" value="2"/>
</dbReference>
<sequence>MTKKKLIVVIVLFLIGLTGLRFLWIGIYPLPVPLKALQGVMDLRGTPFSDDKIYSLGGEWELYPGTLLAPSSRTNRATSPETKRSYIHVPGSWKKAMKQGHGAYNYATYRLKILTEQPEQRIGMIFPKINSSSVLYVNGKAEGHSGIPAEKAQEYTARAVPYPVFFNTVNGEAELILQVADFDTDSGGILRPVLFGNDHAIHKERLLTIGMELAVCIVLLLHAAYAVILYLIIPRQKVLLYFTLMVTFATISILSDDDRLLMLWLPISNGWSLKLLRLAYFGTFFFMMHLAKQLLFPNERLKWLRVLTIITSLFAGLLITVPSSSVLFSVLSHLYGHLLMTMAVGIFILIYKSFIRNEDGTIFLLLAITSIISSTVWGSVKNNTELGLSFYPFDLIFAFLAFATFWFRRFFWNAEHTAKLAESLQRAIKQKDDFLANTSHELQNPLHGIINIAEAVLSSDKSTLHKQNAEDLKLLITVGRRMSLLLNDLLDLSQLRESNIQLKLQSLHIQSAASGVVDMLRFMTGEKPIALKMDIPQNFPKVIGDEKRIIQILFNLLQNAVKYTEKGTVSVYADIHQQTARIHIMDTGIGMDQETQRRVFDPYEQGDSSMTAMGGGIGLGLSICKELVQLHGGSLSVVSSPHEGSVFTFTLQLADEPAGTIVNNDVFLPEAGEVAPVLYVQVQDQSRGHSDRISKSKVLAVDDDPVNLKILTALLADDYDIKTVTTGQGALLLLDEESWDLVISDVMMPGMSGYELTRRIRERFLVTELPVLLLTARNQPQDIYTGFVSGANDYVSKPVNAMELRMRVRFLTDLKQSVSRQLRVEAAYLQAQIQPHFLFNTLNSISALASFDTGRMSELIDAFSTYLRLSFNFLNAEPLVPFERELELVKAYLYIEKARFENRLEIAWSLESELHFLLPPLTIQPLVENAVRHGILNRAKGGRVEISVRQLGEGAEVTIADNGIGISAELLAKLLTGPPEPERGIGLQNTHKRLMRMYGRGLTIDSTVLKGTVVSFIIPFSKSETSPGAEPKNT</sequence>
<evidence type="ECO:0000256" key="6">
    <source>
        <dbReference type="ARBA" id="ARBA00022777"/>
    </source>
</evidence>
<dbReference type="PANTHER" id="PTHR43547:SF2">
    <property type="entry name" value="HYBRID SIGNAL TRANSDUCTION HISTIDINE KINASE C"/>
    <property type="match status" value="1"/>
</dbReference>
<keyword evidence="6" id="KW-0418">Kinase</keyword>
<dbReference type="Gene3D" id="3.40.50.2300">
    <property type="match status" value="1"/>
</dbReference>
<dbReference type="Pfam" id="PF06580">
    <property type="entry name" value="His_kinase"/>
    <property type="match status" value="1"/>
</dbReference>
<accession>A0ABX3EJA6</accession>
<dbReference type="PROSITE" id="PS50110">
    <property type="entry name" value="RESPONSE_REGULATORY"/>
    <property type="match status" value="1"/>
</dbReference>
<dbReference type="InterPro" id="IPR011006">
    <property type="entry name" value="CheY-like_superfamily"/>
</dbReference>
<dbReference type="PANTHER" id="PTHR43547">
    <property type="entry name" value="TWO-COMPONENT HISTIDINE KINASE"/>
    <property type="match status" value="1"/>
</dbReference>
<dbReference type="InterPro" id="IPR010559">
    <property type="entry name" value="Sig_transdc_His_kin_internal"/>
</dbReference>